<accession>A0A0C3BRT1</accession>
<dbReference type="InterPro" id="IPR007219">
    <property type="entry name" value="XnlR_reg_dom"/>
</dbReference>
<dbReference type="Gene3D" id="4.10.240.10">
    <property type="entry name" value="Zn(2)-C6 fungal-type DNA-binding domain"/>
    <property type="match status" value="1"/>
</dbReference>
<dbReference type="SMART" id="SM00066">
    <property type="entry name" value="GAL4"/>
    <property type="match status" value="1"/>
</dbReference>
<evidence type="ECO:0000256" key="4">
    <source>
        <dbReference type="SAM" id="MobiDB-lite"/>
    </source>
</evidence>
<evidence type="ECO:0000259" key="6">
    <source>
        <dbReference type="PROSITE" id="PS51379"/>
    </source>
</evidence>
<gene>
    <name evidence="7" type="ORF">M413DRAFT_446927</name>
</gene>
<feature type="compositionally biased region" description="Low complexity" evidence="4">
    <location>
        <begin position="835"/>
        <end position="875"/>
    </location>
</feature>
<feature type="compositionally biased region" description="Low complexity" evidence="4">
    <location>
        <begin position="683"/>
        <end position="701"/>
    </location>
</feature>
<dbReference type="CDD" id="cd00067">
    <property type="entry name" value="GAL4"/>
    <property type="match status" value="1"/>
</dbReference>
<dbReference type="HOGENOM" id="CLU_007340_1_0_1"/>
<feature type="region of interest" description="Disordered" evidence="4">
    <location>
        <begin position="683"/>
        <end position="779"/>
    </location>
</feature>
<evidence type="ECO:0000256" key="1">
    <source>
        <dbReference type="ARBA" id="ARBA00004123"/>
    </source>
</evidence>
<dbReference type="GO" id="GO:0000981">
    <property type="term" value="F:DNA-binding transcription factor activity, RNA polymerase II-specific"/>
    <property type="evidence" value="ECO:0007669"/>
    <property type="project" value="InterPro"/>
</dbReference>
<name>A0A0C3BRT1_HEBCY</name>
<protein>
    <recommendedName>
        <fullName evidence="9">Zn(2)-C6 fungal-type domain-containing protein</fullName>
    </recommendedName>
</protein>
<dbReference type="Pfam" id="PF00172">
    <property type="entry name" value="Zn_clus"/>
    <property type="match status" value="1"/>
</dbReference>
<dbReference type="Pfam" id="PF04082">
    <property type="entry name" value="Fungal_trans"/>
    <property type="match status" value="1"/>
</dbReference>
<evidence type="ECO:0000256" key="3">
    <source>
        <dbReference type="ARBA" id="ARBA00023242"/>
    </source>
</evidence>
<evidence type="ECO:0000313" key="8">
    <source>
        <dbReference type="Proteomes" id="UP000053424"/>
    </source>
</evidence>
<reference evidence="8" key="2">
    <citation type="submission" date="2015-01" db="EMBL/GenBank/DDBJ databases">
        <title>Evolutionary Origins and Diversification of the Mycorrhizal Mutualists.</title>
        <authorList>
            <consortium name="DOE Joint Genome Institute"/>
            <consortium name="Mycorrhizal Genomics Consortium"/>
            <person name="Kohler A."/>
            <person name="Kuo A."/>
            <person name="Nagy L.G."/>
            <person name="Floudas D."/>
            <person name="Copeland A."/>
            <person name="Barry K.W."/>
            <person name="Cichocki N."/>
            <person name="Veneault-Fourrey C."/>
            <person name="LaButti K."/>
            <person name="Lindquist E.A."/>
            <person name="Lipzen A."/>
            <person name="Lundell T."/>
            <person name="Morin E."/>
            <person name="Murat C."/>
            <person name="Riley R."/>
            <person name="Ohm R."/>
            <person name="Sun H."/>
            <person name="Tunlid A."/>
            <person name="Henrissat B."/>
            <person name="Grigoriev I.V."/>
            <person name="Hibbett D.S."/>
            <person name="Martin F."/>
        </authorList>
    </citation>
    <scope>NUCLEOTIDE SEQUENCE [LARGE SCALE GENOMIC DNA]</scope>
    <source>
        <strain evidence="8">h7</strain>
    </source>
</reference>
<evidence type="ECO:0000313" key="7">
    <source>
        <dbReference type="EMBL" id="KIM39410.1"/>
    </source>
</evidence>
<dbReference type="GO" id="GO:0006351">
    <property type="term" value="P:DNA-templated transcription"/>
    <property type="evidence" value="ECO:0007669"/>
    <property type="project" value="InterPro"/>
</dbReference>
<dbReference type="SMART" id="SM00906">
    <property type="entry name" value="Fungal_trans"/>
    <property type="match status" value="1"/>
</dbReference>
<dbReference type="PROSITE" id="PS51379">
    <property type="entry name" value="4FE4S_FER_2"/>
    <property type="match status" value="1"/>
</dbReference>
<organism evidence="7 8">
    <name type="scientific">Hebeloma cylindrosporum</name>
    <dbReference type="NCBI Taxonomy" id="76867"/>
    <lineage>
        <taxon>Eukaryota</taxon>
        <taxon>Fungi</taxon>
        <taxon>Dikarya</taxon>
        <taxon>Basidiomycota</taxon>
        <taxon>Agaricomycotina</taxon>
        <taxon>Agaricomycetes</taxon>
        <taxon>Agaricomycetidae</taxon>
        <taxon>Agaricales</taxon>
        <taxon>Agaricineae</taxon>
        <taxon>Hymenogastraceae</taxon>
        <taxon>Hebeloma</taxon>
    </lineage>
</organism>
<sequence>MPAELSKSKLKRRTSRKELDEYRFDGTHGRELELKRNRGEVSCAECRRLKIKCDKQIPCQSCQRRGCASLCPNGSLATGQGTRFVLAATEHLHRRIAGLSGRIRQLEDALSILHGKHSSDPHPLLQEDLIHADERDGDTDAGSEEAMDKMLQPGEALDAFGTLSISEHGISRFFGPTGGSESLLLTNLDSNHGSPESISDSLHGPTTPSSLGDLSHFSQSFPFTPMGQAADVQEIIESHLPPYEQGLALCETYFDQVSWMFRGVTREQLVDDMLPVIYKMQVAPPGEDYSGPHDLALLFIVLAIGAVVGKDAAQVLGGHFYQISRAAIALQPVLEKPSIVTIQTLYLMSIYNGMSGDDMKSDTNMEMTWSLVTLASNLSQTIGLHRDSAHWGLSPKMTQRRRILFWDLFVSDVWQSLNTGRPPSFSMAYSDCGYPQAATDGCGRESDFGTAYGVWQARFAAECVADVTTRTLTTEAPSYTTIMELDRKVREFPLPEGTLTASEDQATSFQSFVLEHLRETLLMYIHRGFFAQAIIEHPVNPLKSVYAPSFLATYRASSTILKSVREQFNLWPNSCSRFWQMWTFAFSAAVVFGTVVTRGPRSPLAQSAMTELEQACILFSKASVHSIRAAKALPVLTKLNEKARHALAMGQSETSPMSFDKGGLWNIKQEDDDELSILAGRTRFVSTRRGTGSTSTSPPRSLRFEPSPPHYSSPQPNDLSSQQQRQPQHQQQVPRPPPGLPSSTYPHHSVTLPETSSSSSGGSERWSPSTGSSASCDSYMAPPMDSLHFPYSAAERTHKHSPPAIPSSTSPYGWPTDDLQDQPPPVSNPNSMYHLQPPTSSFTSSPSSFSSSPQPDSLFPPQNHQSRRQSPQHQSANQHERYHMLNLQPSHPHAHFPSQYPPQELNPSTHIPHQHSQQQYSIYNNNNAPTTGGYTLPPGGSPNMDLGDLGLASRDSRLDDRWGSFMADPGLLEDFRQGLNASV</sequence>
<keyword evidence="8" id="KW-1185">Reference proteome</keyword>
<keyword evidence="2" id="KW-0479">Metal-binding</keyword>
<feature type="region of interest" description="Disordered" evidence="4">
    <location>
        <begin position="187"/>
        <end position="211"/>
    </location>
</feature>
<dbReference type="PANTHER" id="PTHR31001">
    <property type="entry name" value="UNCHARACTERIZED TRANSCRIPTIONAL REGULATORY PROTEIN"/>
    <property type="match status" value="1"/>
</dbReference>
<dbReference type="AlphaFoldDB" id="A0A0C3BRT1"/>
<dbReference type="GO" id="GO:0003677">
    <property type="term" value="F:DNA binding"/>
    <property type="evidence" value="ECO:0007669"/>
    <property type="project" value="InterPro"/>
</dbReference>
<dbReference type="PROSITE" id="PS50048">
    <property type="entry name" value="ZN2_CY6_FUNGAL_2"/>
    <property type="match status" value="1"/>
</dbReference>
<feature type="compositionally biased region" description="Low complexity" evidence="4">
    <location>
        <begin position="914"/>
        <end position="942"/>
    </location>
</feature>
<dbReference type="EMBL" id="KN831785">
    <property type="protein sequence ID" value="KIM39410.1"/>
    <property type="molecule type" value="Genomic_DNA"/>
</dbReference>
<dbReference type="OrthoDB" id="424974at2759"/>
<dbReference type="Proteomes" id="UP000053424">
    <property type="component" value="Unassembled WGS sequence"/>
</dbReference>
<dbReference type="SUPFAM" id="SSF57701">
    <property type="entry name" value="Zn2/Cys6 DNA-binding domain"/>
    <property type="match status" value="1"/>
</dbReference>
<evidence type="ECO:0000256" key="2">
    <source>
        <dbReference type="ARBA" id="ARBA00022723"/>
    </source>
</evidence>
<evidence type="ECO:0000259" key="5">
    <source>
        <dbReference type="PROSITE" id="PS50048"/>
    </source>
</evidence>
<keyword evidence="3" id="KW-0539">Nucleus</keyword>
<feature type="domain" description="4Fe-4S ferredoxin-type" evidence="6">
    <location>
        <begin position="49"/>
        <end position="81"/>
    </location>
</feature>
<dbReference type="PANTHER" id="PTHR31001:SF56">
    <property type="entry name" value="ZN(2)-C6 FUNGAL-TYPE DOMAIN-CONTAINING PROTEIN"/>
    <property type="match status" value="1"/>
</dbReference>
<feature type="region of interest" description="Disordered" evidence="4">
    <location>
        <begin position="794"/>
        <end position="948"/>
    </location>
</feature>
<feature type="domain" description="Zn(2)-C6 fungal-type" evidence="5">
    <location>
        <begin position="42"/>
        <end position="71"/>
    </location>
</feature>
<feature type="compositionally biased region" description="Low complexity" evidence="4">
    <location>
        <begin position="753"/>
        <end position="770"/>
    </location>
</feature>
<proteinExistence type="predicted"/>
<dbReference type="InterPro" id="IPR036864">
    <property type="entry name" value="Zn2-C6_fun-type_DNA-bd_sf"/>
</dbReference>
<feature type="compositionally biased region" description="Polar residues" evidence="4">
    <location>
        <begin position="712"/>
        <end position="721"/>
    </location>
</feature>
<dbReference type="GO" id="GO:0008270">
    <property type="term" value="F:zinc ion binding"/>
    <property type="evidence" value="ECO:0007669"/>
    <property type="project" value="InterPro"/>
</dbReference>
<evidence type="ECO:0008006" key="9">
    <source>
        <dbReference type="Google" id="ProtNLM"/>
    </source>
</evidence>
<dbReference type="GO" id="GO:0005634">
    <property type="term" value="C:nucleus"/>
    <property type="evidence" value="ECO:0007669"/>
    <property type="project" value="UniProtKB-SubCell"/>
</dbReference>
<dbReference type="InterPro" id="IPR017896">
    <property type="entry name" value="4Fe4S_Fe-S-bd"/>
</dbReference>
<comment type="subcellular location">
    <subcellularLocation>
        <location evidence="1">Nucleus</location>
    </subcellularLocation>
</comment>
<reference evidence="7 8" key="1">
    <citation type="submission" date="2014-04" db="EMBL/GenBank/DDBJ databases">
        <authorList>
            <consortium name="DOE Joint Genome Institute"/>
            <person name="Kuo A."/>
            <person name="Gay G."/>
            <person name="Dore J."/>
            <person name="Kohler A."/>
            <person name="Nagy L.G."/>
            <person name="Floudas D."/>
            <person name="Copeland A."/>
            <person name="Barry K.W."/>
            <person name="Cichocki N."/>
            <person name="Veneault-Fourrey C."/>
            <person name="LaButti K."/>
            <person name="Lindquist E.A."/>
            <person name="Lipzen A."/>
            <person name="Lundell T."/>
            <person name="Morin E."/>
            <person name="Murat C."/>
            <person name="Sun H."/>
            <person name="Tunlid A."/>
            <person name="Henrissat B."/>
            <person name="Grigoriev I.V."/>
            <person name="Hibbett D.S."/>
            <person name="Martin F."/>
            <person name="Nordberg H.P."/>
            <person name="Cantor M.N."/>
            <person name="Hua S.X."/>
        </authorList>
    </citation>
    <scope>NUCLEOTIDE SEQUENCE [LARGE SCALE GENOMIC DNA]</scope>
    <source>
        <strain evidence="8">h7</strain>
    </source>
</reference>
<dbReference type="InterPro" id="IPR050613">
    <property type="entry name" value="Sec_Metabolite_Reg"/>
</dbReference>
<feature type="compositionally biased region" description="Low complexity" evidence="4">
    <location>
        <begin position="722"/>
        <end position="733"/>
    </location>
</feature>
<dbReference type="InterPro" id="IPR001138">
    <property type="entry name" value="Zn2Cys6_DnaBD"/>
</dbReference>
<dbReference type="PROSITE" id="PS00463">
    <property type="entry name" value="ZN2_CY6_FUNGAL_1"/>
    <property type="match status" value="1"/>
</dbReference>
<dbReference type="CDD" id="cd12148">
    <property type="entry name" value="fungal_TF_MHR"/>
    <property type="match status" value="1"/>
</dbReference>